<name>A0ABQ7DUE7_BRACR</name>
<evidence type="ECO:0000256" key="1">
    <source>
        <dbReference type="ARBA" id="ARBA00005474"/>
    </source>
</evidence>
<keyword evidence="3" id="KW-0812">Transmembrane</keyword>
<evidence type="ECO:0000256" key="3">
    <source>
        <dbReference type="SAM" id="Phobius"/>
    </source>
</evidence>
<dbReference type="EMBL" id="QGKV02000649">
    <property type="protein sequence ID" value="KAF3581734.1"/>
    <property type="molecule type" value="Genomic_DNA"/>
</dbReference>
<accession>A0ABQ7DUE7</accession>
<protein>
    <recommendedName>
        <fullName evidence="4">LOB domain-containing protein</fullName>
    </recommendedName>
</protein>
<feature type="transmembrane region" description="Helical" evidence="3">
    <location>
        <begin position="12"/>
        <end position="34"/>
    </location>
</feature>
<organism evidence="5 6">
    <name type="scientific">Brassica cretica</name>
    <name type="common">Mustard</name>
    <dbReference type="NCBI Taxonomy" id="69181"/>
    <lineage>
        <taxon>Eukaryota</taxon>
        <taxon>Viridiplantae</taxon>
        <taxon>Streptophyta</taxon>
        <taxon>Embryophyta</taxon>
        <taxon>Tracheophyta</taxon>
        <taxon>Spermatophyta</taxon>
        <taxon>Magnoliopsida</taxon>
        <taxon>eudicotyledons</taxon>
        <taxon>Gunneridae</taxon>
        <taxon>Pentapetalae</taxon>
        <taxon>rosids</taxon>
        <taxon>malvids</taxon>
        <taxon>Brassicales</taxon>
        <taxon>Brassicaceae</taxon>
        <taxon>Brassiceae</taxon>
        <taxon>Brassica</taxon>
    </lineage>
</organism>
<reference evidence="5 6" key="1">
    <citation type="journal article" date="2020" name="BMC Genomics">
        <title>Intraspecific diversification of the crop wild relative Brassica cretica Lam. using demographic model selection.</title>
        <authorList>
            <person name="Kioukis A."/>
            <person name="Michalopoulou V.A."/>
            <person name="Briers L."/>
            <person name="Pirintsos S."/>
            <person name="Studholme D.J."/>
            <person name="Pavlidis P."/>
            <person name="Sarris P.F."/>
        </authorList>
    </citation>
    <scope>NUCLEOTIDE SEQUENCE [LARGE SCALE GENOMIC DNA]</scope>
    <source>
        <strain evidence="6">cv. PFS-1207/04</strain>
    </source>
</reference>
<comment type="caution">
    <text evidence="5">The sequence shown here is derived from an EMBL/GenBank/DDBJ whole genome shotgun (WGS) entry which is preliminary data.</text>
</comment>
<dbReference type="PROSITE" id="PS50891">
    <property type="entry name" value="LOB"/>
    <property type="match status" value="1"/>
</dbReference>
<proteinExistence type="inferred from homology"/>
<feature type="compositionally biased region" description="Pro residues" evidence="2">
    <location>
        <begin position="527"/>
        <end position="540"/>
    </location>
</feature>
<dbReference type="PANTHER" id="PTHR31301">
    <property type="entry name" value="LOB DOMAIN-CONTAINING PROTEIN 4-RELATED"/>
    <property type="match status" value="1"/>
</dbReference>
<dbReference type="InterPro" id="IPR004883">
    <property type="entry name" value="LOB"/>
</dbReference>
<dbReference type="PANTHER" id="PTHR31301:SF128">
    <property type="entry name" value="STRUCTURE-SPECIFIC ENDONUCLEASE SUBUNIT SLX1 HOMOLOG"/>
    <property type="match status" value="1"/>
</dbReference>
<dbReference type="Pfam" id="PF03195">
    <property type="entry name" value="LOB"/>
    <property type="match status" value="2"/>
</dbReference>
<comment type="similarity">
    <text evidence="1">Belongs to the LOB domain-containing protein family.</text>
</comment>
<evidence type="ECO:0000313" key="6">
    <source>
        <dbReference type="Proteomes" id="UP000266723"/>
    </source>
</evidence>
<dbReference type="Proteomes" id="UP000266723">
    <property type="component" value="Unassembled WGS sequence"/>
</dbReference>
<evidence type="ECO:0000259" key="4">
    <source>
        <dbReference type="PROSITE" id="PS50891"/>
    </source>
</evidence>
<evidence type="ECO:0000313" key="5">
    <source>
        <dbReference type="EMBL" id="KAF3581734.1"/>
    </source>
</evidence>
<feature type="compositionally biased region" description="Pro residues" evidence="2">
    <location>
        <begin position="365"/>
        <end position="378"/>
    </location>
</feature>
<evidence type="ECO:0000256" key="2">
    <source>
        <dbReference type="SAM" id="MobiDB-lite"/>
    </source>
</evidence>
<gene>
    <name evidence="5" type="ORF">DY000_02034803</name>
</gene>
<feature type="compositionally biased region" description="Low complexity" evidence="2">
    <location>
        <begin position="541"/>
        <end position="591"/>
    </location>
</feature>
<sequence length="599" mass="65195">MGFLHLEGTQHTLAVFLLVCLHIWKSMFVLWMIFRVSQKKTTILKKKMVRVRVVMKKRMMVIVATKTSLGIQFQPTLDDPHLKKAKGPETVLDDRLANFTGFGLLDDSDEDEVPYSTVGSFEAVEKEPEIVFNDRSNFVTSSTEVEVIDLMTPSPTCRAGSSMKRPRVSEFIDLTSREGFGDYYKIVKKVKKDPTFEKTMDHAVMGIRRHVAVPPGTTLNTVTPCAACKLLRRRCAEECPFSPYFSPHEPHKFAAVHKVFGASNVSKMLLEVGESQRGDAANSLVYEANLRLRDPIYGCMGAISALQHHIQSLQSELTAVRTDILRHKYREAATITSLQNNNNNFNDTTTTSVSDHAALAAAILLPPPLPPPHPPRPPRLLSSQAAPPVSLPSPSMMVSSSSSSNSSAANSMYNSPPSSAAGCSNSLSSDNNEVGESQRGDAANSLVYEANLRLRDPIYGCMGAISALQHHIQSLQSELTAVRTDILRHKYREAATITSLQNNNNNFNDTTTTSVSDHAALAAAILLPPPLPPPHPPRPPRLLSSQAAPPVSLPSPSMMVSSSSSSNSSAANSMYNSPPSSAAGCSNSLSSDNNVHYFD</sequence>
<feature type="region of interest" description="Disordered" evidence="2">
    <location>
        <begin position="364"/>
        <end position="439"/>
    </location>
</feature>
<feature type="region of interest" description="Disordered" evidence="2">
    <location>
        <begin position="526"/>
        <end position="599"/>
    </location>
</feature>
<feature type="domain" description="LOB" evidence="4">
    <location>
        <begin position="223"/>
        <end position="324"/>
    </location>
</feature>
<keyword evidence="6" id="KW-1185">Reference proteome</keyword>
<keyword evidence="3" id="KW-1133">Transmembrane helix</keyword>
<keyword evidence="3" id="KW-0472">Membrane</keyword>
<feature type="compositionally biased region" description="Low complexity" evidence="2">
    <location>
        <begin position="379"/>
        <end position="429"/>
    </location>
</feature>